<comment type="caution">
    <text evidence="3">The sequence shown here is derived from an EMBL/GenBank/DDBJ whole genome shotgun (WGS) entry which is preliminary data.</text>
</comment>
<proteinExistence type="predicted"/>
<keyword evidence="1" id="KW-1133">Transmembrane helix</keyword>
<accession>A0AAE5W8G9</accession>
<feature type="domain" description="Regulatory protein YycH-like" evidence="2">
    <location>
        <begin position="37"/>
        <end position="250"/>
    </location>
</feature>
<dbReference type="AlphaFoldDB" id="A0AAE5W8G9"/>
<keyword evidence="1" id="KW-0812">Transmembrane</keyword>
<gene>
    <name evidence="3" type="ORF">BU653_03050</name>
</gene>
<organism evidence="3 4">
    <name type="scientific">Staphylococcus chromogenes</name>
    <name type="common">Staphylococcus hyicus subsp. chromogenes</name>
    <dbReference type="NCBI Taxonomy" id="46126"/>
    <lineage>
        <taxon>Bacteria</taxon>
        <taxon>Bacillati</taxon>
        <taxon>Bacillota</taxon>
        <taxon>Bacilli</taxon>
        <taxon>Bacillales</taxon>
        <taxon>Staphylococcaceae</taxon>
        <taxon>Staphylococcus</taxon>
    </lineage>
</organism>
<dbReference type="EMBL" id="PZBZ01000012">
    <property type="protein sequence ID" value="PTG15914.1"/>
    <property type="molecule type" value="Genomic_DNA"/>
</dbReference>
<evidence type="ECO:0000256" key="1">
    <source>
        <dbReference type="SAM" id="Phobius"/>
    </source>
</evidence>
<dbReference type="InterPro" id="IPR018604">
    <property type="entry name" value="YycI-like"/>
</dbReference>
<name>A0AAE5W8G9_STACR</name>
<evidence type="ECO:0000313" key="3">
    <source>
        <dbReference type="EMBL" id="PTG15914.1"/>
    </source>
</evidence>
<sequence>MNWQRAKTLFIIVFFLANLCLIYIYVDKVNKSHVDDSDNENAVNFEQENIKLPKDMPNVEGVKMRLITANSHNFESEAKDDDKVDTSNDGFTLTQKMDKAVNVNEDPISTLKPYIDANVYGGTGYQYHETKDGKIIYEQTYDGYPIMNNNRARLSFDVDGKKVKSYTQSTMEDIRPSKGENNQPRDVLSAREAIETLYYNQYLKSGQSVDSIRLGYYTVVKETNVQVLQANWEITVNKNGKPHTYYVEAVSSNPQITE</sequence>
<dbReference type="Gene3D" id="2.40.128.690">
    <property type="entry name" value="YycH protein, domain 3-like"/>
    <property type="match status" value="1"/>
</dbReference>
<keyword evidence="1" id="KW-0472">Membrane</keyword>
<dbReference type="Proteomes" id="UP000242704">
    <property type="component" value="Unassembled WGS sequence"/>
</dbReference>
<dbReference type="GO" id="GO:0016020">
    <property type="term" value="C:membrane"/>
    <property type="evidence" value="ECO:0007669"/>
    <property type="project" value="InterPro"/>
</dbReference>
<evidence type="ECO:0000259" key="2">
    <source>
        <dbReference type="Pfam" id="PF09648"/>
    </source>
</evidence>
<protein>
    <recommendedName>
        <fullName evidence="2">Regulatory protein YycH-like domain-containing protein</fullName>
    </recommendedName>
</protein>
<feature type="transmembrane region" description="Helical" evidence="1">
    <location>
        <begin position="9"/>
        <end position="26"/>
    </location>
</feature>
<dbReference type="Pfam" id="PF09648">
    <property type="entry name" value="YycI"/>
    <property type="match status" value="1"/>
</dbReference>
<reference evidence="3 4" key="1">
    <citation type="journal article" date="2016" name="Front. Microbiol.">
        <title>Comprehensive Phylogenetic Analysis of Bovine Non-aureus Staphylococci Species Based on Whole-Genome Sequencing.</title>
        <authorList>
            <person name="Naushad S."/>
            <person name="Barkema H.W."/>
            <person name="Luby C."/>
            <person name="Condas L.A."/>
            <person name="Nobrega D.B."/>
            <person name="Carson D.A."/>
            <person name="De Buck J."/>
        </authorList>
    </citation>
    <scope>NUCLEOTIDE SEQUENCE [LARGE SCALE GENOMIC DNA]</scope>
    <source>
        <strain evidence="3 4">SNUC 505</strain>
    </source>
</reference>
<dbReference type="RefSeq" id="WP_107360506.1">
    <property type="nucleotide sequence ID" value="NZ_JBOZQT010000005.1"/>
</dbReference>
<evidence type="ECO:0000313" key="4">
    <source>
        <dbReference type="Proteomes" id="UP000242704"/>
    </source>
</evidence>